<dbReference type="EMBL" id="HACA01019888">
    <property type="protein sequence ID" value="CDW37249.1"/>
    <property type="molecule type" value="Transcribed_RNA"/>
</dbReference>
<organism evidence="1">
    <name type="scientific">Lepeophtheirus salmonis</name>
    <name type="common">Salmon louse</name>
    <name type="synonym">Caligus salmonis</name>
    <dbReference type="NCBI Taxonomy" id="72036"/>
    <lineage>
        <taxon>Eukaryota</taxon>
        <taxon>Metazoa</taxon>
        <taxon>Ecdysozoa</taxon>
        <taxon>Arthropoda</taxon>
        <taxon>Crustacea</taxon>
        <taxon>Multicrustacea</taxon>
        <taxon>Hexanauplia</taxon>
        <taxon>Copepoda</taxon>
        <taxon>Siphonostomatoida</taxon>
        <taxon>Caligidae</taxon>
        <taxon>Lepeophtheirus</taxon>
    </lineage>
</organism>
<sequence>MQIRRRKSEFPVRDSHAQVLVLPNNAPPPLHKPRPAIHREIHAHVTRLFVQIDHLRHHHRQLGPEGFQNMKVCLFQ</sequence>
<name>A0A0K2UG97_LEPSM</name>
<reference evidence="1" key="1">
    <citation type="submission" date="2014-05" db="EMBL/GenBank/DDBJ databases">
        <authorList>
            <person name="Chronopoulou M."/>
        </authorList>
    </citation>
    <scope>NUCLEOTIDE SEQUENCE</scope>
    <source>
        <tissue evidence="1">Whole organism</tissue>
    </source>
</reference>
<accession>A0A0K2UG97</accession>
<evidence type="ECO:0000313" key="1">
    <source>
        <dbReference type="EMBL" id="CDW37249.1"/>
    </source>
</evidence>
<protein>
    <submittedName>
        <fullName evidence="1">Uncharacterized protein</fullName>
    </submittedName>
</protein>
<dbReference type="AlphaFoldDB" id="A0A0K2UG97"/>
<proteinExistence type="predicted"/>